<name>A0A0M3DCT9_9FIRM</name>
<accession>A0A0M3DCT9</accession>
<keyword evidence="2" id="KW-1185">Reference proteome</keyword>
<dbReference type="InterPro" id="IPR012347">
    <property type="entry name" value="Ferritin-like"/>
</dbReference>
<dbReference type="Gene3D" id="1.20.1260.10">
    <property type="match status" value="1"/>
</dbReference>
<dbReference type="GeneID" id="67471997"/>
<evidence type="ECO:0000313" key="2">
    <source>
        <dbReference type="Proteomes" id="UP000034407"/>
    </source>
</evidence>
<gene>
    <name evidence="1" type="ORF">VN21_16135</name>
</gene>
<organism evidence="1 2">
    <name type="scientific">Paraclostridium benzoelyticum</name>
    <dbReference type="NCBI Taxonomy" id="1629550"/>
    <lineage>
        <taxon>Bacteria</taxon>
        <taxon>Bacillati</taxon>
        <taxon>Bacillota</taxon>
        <taxon>Clostridia</taxon>
        <taxon>Peptostreptococcales</taxon>
        <taxon>Peptostreptococcaceae</taxon>
        <taxon>Paraclostridium</taxon>
    </lineage>
</organism>
<dbReference type="OrthoDB" id="1707909at2"/>
<dbReference type="AlphaFoldDB" id="A0A0M3DCT9"/>
<dbReference type="SUPFAM" id="SSF47240">
    <property type="entry name" value="Ferritin-like"/>
    <property type="match status" value="1"/>
</dbReference>
<evidence type="ECO:0000313" key="1">
    <source>
        <dbReference type="EMBL" id="KKY00098.1"/>
    </source>
</evidence>
<dbReference type="InterPro" id="IPR009078">
    <property type="entry name" value="Ferritin-like_SF"/>
</dbReference>
<dbReference type="PATRIC" id="fig|1629550.3.peg.2731"/>
<comment type="caution">
    <text evidence="1">The sequence shown here is derived from an EMBL/GenBank/DDBJ whole genome shotgun (WGS) entry which is preliminary data.</text>
</comment>
<reference evidence="1 2" key="1">
    <citation type="submission" date="2015-04" db="EMBL/GenBank/DDBJ databases">
        <title>Microcin producing Clostridium sp. JC272T.</title>
        <authorList>
            <person name="Jyothsna T."/>
            <person name="Sasikala C."/>
            <person name="Ramana C."/>
        </authorList>
    </citation>
    <scope>NUCLEOTIDE SEQUENCE [LARGE SCALE GENOMIC DNA]</scope>
    <source>
        <strain evidence="1 2">JC272</strain>
    </source>
</reference>
<proteinExistence type="predicted"/>
<dbReference type="Proteomes" id="UP000034407">
    <property type="component" value="Unassembled WGS sequence"/>
</dbReference>
<protein>
    <recommendedName>
        <fullName evidence="3">Rubrerythrin</fullName>
    </recommendedName>
</protein>
<sequence length="62" mass="7371">MEMNTQDCLKKALLDTQEKVRDFMQYADNVDDKELSKCFKDFAEAEGLQAQKLQEHIEKRFK</sequence>
<dbReference type="EMBL" id="LBBT01000337">
    <property type="protein sequence ID" value="KKY00098.1"/>
    <property type="molecule type" value="Genomic_DNA"/>
</dbReference>
<dbReference type="RefSeq" id="WP_021430867.1">
    <property type="nucleotide sequence ID" value="NZ_LBBT01000337.1"/>
</dbReference>
<evidence type="ECO:0008006" key="3">
    <source>
        <dbReference type="Google" id="ProtNLM"/>
    </source>
</evidence>